<dbReference type="InterPro" id="IPR001667">
    <property type="entry name" value="DDH_dom"/>
</dbReference>
<dbReference type="GO" id="GO:0000166">
    <property type="term" value="F:nucleotide binding"/>
    <property type="evidence" value="ECO:0007669"/>
    <property type="project" value="UniProtKB-KW"/>
</dbReference>
<evidence type="ECO:0000256" key="11">
    <source>
        <dbReference type="SAM" id="SignalP"/>
    </source>
</evidence>
<dbReference type="Gene3D" id="3.10.580.10">
    <property type="entry name" value="CBS-domain"/>
    <property type="match status" value="1"/>
</dbReference>
<dbReference type="Pfam" id="PF00571">
    <property type="entry name" value="CBS"/>
    <property type="match status" value="2"/>
</dbReference>
<feature type="chain" id="PRO_5044845445" description="Calmodulin" evidence="11">
    <location>
        <begin position="18"/>
        <end position="977"/>
    </location>
</feature>
<keyword evidence="5" id="KW-0547">Nucleotide-binding</keyword>
<dbReference type="PROSITE" id="PS51371">
    <property type="entry name" value="CBS"/>
    <property type="match status" value="2"/>
</dbReference>
<keyword evidence="3" id="KW-0808">Transferase</keyword>
<dbReference type="AlphaFoldDB" id="A0ABD3RZN5"/>
<dbReference type="PROSITE" id="PS00018">
    <property type="entry name" value="EF_HAND_1"/>
    <property type="match status" value="2"/>
</dbReference>
<dbReference type="Pfam" id="PF01368">
    <property type="entry name" value="DHH"/>
    <property type="match status" value="1"/>
</dbReference>
<keyword evidence="8" id="KW-0694">RNA-binding</keyword>
<evidence type="ECO:0000259" key="13">
    <source>
        <dbReference type="PROSITE" id="PS51371"/>
    </source>
</evidence>
<comment type="caution">
    <text evidence="14">The sequence shown here is derived from an EMBL/GenBank/DDBJ whole genome shotgun (WGS) entry which is preliminary data.</text>
</comment>
<dbReference type="Pfam" id="PF13499">
    <property type="entry name" value="EF-hand_7"/>
    <property type="match status" value="1"/>
</dbReference>
<evidence type="ECO:0000313" key="15">
    <source>
        <dbReference type="Proteomes" id="UP001530377"/>
    </source>
</evidence>
<evidence type="ECO:0000256" key="6">
    <source>
        <dbReference type="ARBA" id="ARBA00022837"/>
    </source>
</evidence>
<feature type="domain" description="EF-hand" evidence="12">
    <location>
        <begin position="672"/>
        <end position="707"/>
    </location>
</feature>
<dbReference type="PANTHER" id="PTHR47788">
    <property type="entry name" value="POLYA POLYMERASE"/>
    <property type="match status" value="1"/>
</dbReference>
<dbReference type="Proteomes" id="UP001530377">
    <property type="component" value="Unassembled WGS sequence"/>
</dbReference>
<reference evidence="14 15" key="1">
    <citation type="submission" date="2024-10" db="EMBL/GenBank/DDBJ databases">
        <title>Updated reference genomes for cyclostephanoid diatoms.</title>
        <authorList>
            <person name="Roberts W.R."/>
            <person name="Alverson A.J."/>
        </authorList>
    </citation>
    <scope>NUCLEOTIDE SEQUENCE [LARGE SCALE GENOMIC DNA]</scope>
    <source>
        <strain evidence="14 15">AJA228-03</strain>
    </source>
</reference>
<keyword evidence="4" id="KW-0479">Metal-binding</keyword>
<keyword evidence="11" id="KW-0732">Signal</keyword>
<feature type="region of interest" description="Disordered" evidence="10">
    <location>
        <begin position="556"/>
        <end position="578"/>
    </location>
</feature>
<dbReference type="Gene3D" id="3.10.310.30">
    <property type="match status" value="1"/>
</dbReference>
<dbReference type="SUPFAM" id="SSF47473">
    <property type="entry name" value="EF-hand"/>
    <property type="match status" value="1"/>
</dbReference>
<feature type="compositionally biased region" description="Low complexity" evidence="10">
    <location>
        <begin position="62"/>
        <end position="73"/>
    </location>
</feature>
<dbReference type="SUPFAM" id="SSF64182">
    <property type="entry name" value="DHH phosphoesterases"/>
    <property type="match status" value="2"/>
</dbReference>
<evidence type="ECO:0000256" key="9">
    <source>
        <dbReference type="PROSITE-ProRule" id="PRU00703"/>
    </source>
</evidence>
<dbReference type="SMART" id="SM00116">
    <property type="entry name" value="CBS"/>
    <property type="match status" value="2"/>
</dbReference>
<evidence type="ECO:0000256" key="8">
    <source>
        <dbReference type="ARBA" id="ARBA00022884"/>
    </source>
</evidence>
<dbReference type="Gene3D" id="1.10.238.10">
    <property type="entry name" value="EF-hand"/>
    <property type="match status" value="1"/>
</dbReference>
<keyword evidence="15" id="KW-1185">Reference proteome</keyword>
<name>A0ABD3RZN5_9STRA</name>
<dbReference type="GO" id="GO:0016779">
    <property type="term" value="F:nucleotidyltransferase activity"/>
    <property type="evidence" value="ECO:0007669"/>
    <property type="project" value="UniProtKB-KW"/>
</dbReference>
<keyword evidence="3" id="KW-0548">Nucleotidyltransferase</keyword>
<feature type="domain" description="EF-hand" evidence="12">
    <location>
        <begin position="636"/>
        <end position="671"/>
    </location>
</feature>
<organism evidence="14 15">
    <name type="scientific">Cyclostephanos tholiformis</name>
    <dbReference type="NCBI Taxonomy" id="382380"/>
    <lineage>
        <taxon>Eukaryota</taxon>
        <taxon>Sar</taxon>
        <taxon>Stramenopiles</taxon>
        <taxon>Ochrophyta</taxon>
        <taxon>Bacillariophyta</taxon>
        <taxon>Coscinodiscophyceae</taxon>
        <taxon>Thalassiosirophycidae</taxon>
        <taxon>Stephanodiscales</taxon>
        <taxon>Stephanodiscaceae</taxon>
        <taxon>Cyclostephanos</taxon>
    </lineage>
</organism>
<evidence type="ECO:0000256" key="10">
    <source>
        <dbReference type="SAM" id="MobiDB-lite"/>
    </source>
</evidence>
<keyword evidence="9" id="KW-0129">CBS domain</keyword>
<dbReference type="InterPro" id="IPR038763">
    <property type="entry name" value="DHH_sf"/>
</dbReference>
<dbReference type="Gene3D" id="3.90.1640.10">
    <property type="entry name" value="inorganic pyrophosphatase (n-terminal core)"/>
    <property type="match status" value="1"/>
</dbReference>
<dbReference type="PROSITE" id="PS50222">
    <property type="entry name" value="EF_HAND_2"/>
    <property type="match status" value="2"/>
</dbReference>
<evidence type="ECO:0000256" key="7">
    <source>
        <dbReference type="ARBA" id="ARBA00022842"/>
    </source>
</evidence>
<evidence type="ECO:0000256" key="3">
    <source>
        <dbReference type="ARBA" id="ARBA00022695"/>
    </source>
</evidence>
<keyword evidence="7" id="KW-0460">Magnesium</keyword>
<evidence type="ECO:0000313" key="14">
    <source>
        <dbReference type="EMBL" id="KAL3817704.1"/>
    </source>
</evidence>
<dbReference type="SMART" id="SM00054">
    <property type="entry name" value="EFh"/>
    <property type="match status" value="2"/>
</dbReference>
<dbReference type="InterPro" id="IPR052390">
    <property type="entry name" value="tRNA_nt/polyA_polymerase"/>
</dbReference>
<feature type="signal peptide" evidence="11">
    <location>
        <begin position="1"/>
        <end position="17"/>
    </location>
</feature>
<dbReference type="InterPro" id="IPR018247">
    <property type="entry name" value="EF_Hand_1_Ca_BS"/>
</dbReference>
<dbReference type="InterPro" id="IPR000644">
    <property type="entry name" value="CBS_dom"/>
</dbReference>
<keyword evidence="6" id="KW-0106">Calcium</keyword>
<dbReference type="GO" id="GO:0008033">
    <property type="term" value="P:tRNA processing"/>
    <property type="evidence" value="ECO:0007669"/>
    <property type="project" value="UniProtKB-KW"/>
</dbReference>
<dbReference type="InterPro" id="IPR002048">
    <property type="entry name" value="EF_hand_dom"/>
</dbReference>
<gene>
    <name evidence="14" type="ORF">ACHAXA_011540</name>
</gene>
<evidence type="ECO:0000256" key="2">
    <source>
        <dbReference type="ARBA" id="ARBA00022694"/>
    </source>
</evidence>
<dbReference type="GO" id="GO:0046872">
    <property type="term" value="F:metal ion binding"/>
    <property type="evidence" value="ECO:0007669"/>
    <property type="project" value="UniProtKB-KW"/>
</dbReference>
<feature type="domain" description="CBS" evidence="13">
    <location>
        <begin position="888"/>
        <end position="945"/>
    </location>
</feature>
<dbReference type="SUPFAM" id="SSF54631">
    <property type="entry name" value="CBS-domain pair"/>
    <property type="match status" value="1"/>
</dbReference>
<protein>
    <recommendedName>
        <fullName evidence="16">Calmodulin</fullName>
    </recommendedName>
</protein>
<evidence type="ECO:0000259" key="12">
    <source>
        <dbReference type="PROSITE" id="PS50222"/>
    </source>
</evidence>
<dbReference type="GO" id="GO:0003723">
    <property type="term" value="F:RNA binding"/>
    <property type="evidence" value="ECO:0007669"/>
    <property type="project" value="UniProtKB-KW"/>
</dbReference>
<dbReference type="PANTHER" id="PTHR47788:SF1">
    <property type="entry name" value="A-ADDING TRNA NUCLEOTIDYLTRANSFERASE"/>
    <property type="match status" value="1"/>
</dbReference>
<evidence type="ECO:0008006" key="16">
    <source>
        <dbReference type="Google" id="ProtNLM"/>
    </source>
</evidence>
<sequence length="977" mass="107131">MMLATILLTLDLVLTSACSEHRSDRRAGFTFHSSSLLSSSPNASRTSKSPLIQRLASFLEPSSRPKLSSPLRSTDGNFSSDQDLLLSPTTTASSAIIESKSSKVDGSIDEAAKTNDGEIEDDAYYDRLFDALTRHSGGKSDKTDEKEPVKLVDFIEQTVGIKGAKIDDKRRRGRAKSKENDIVSISTFPLQVKERVLKVKGGIKSEHDVRQNVGDQFTTNIASKTLQPPPKTNLSHRFDQSHVSTAAAIMEDLPPPSVNENREAPYNVVCTHITADFDTLASAIGLAKLWSLGIYDEDIDETENDSVVHGPLPTYVVLPRGAHPDVQRFLSLHKHLFPIRSLKSLPGFSDNDLKRGSTNGNPAEGLQRVGLVDAQRRDRLGPAEILLPHAKLGVTIVDHHVDAESDIKETRHFVVEHVGSVSTMIAERLRNKGVEMTQAEATILALGIHSDTGSLVYDSTTPKDAIMLGWAMEMGASQTAIAEHAMPTLSSEQQGVLTQALININSTTHQGVTISTVLLSADGFIPGLATVTKDALDLSSSDVFLLAVCYEATRGDGGGGGKTKGKASNNNGTQLSKDANERLQQAKRKTVKAIASRDAKPGVTEAPRLLQGVGVDLSVGSHMINSDSWKGGEVAFQRQRLAATFAFYDTDRSGFLEKDEIFQALTAAGFLISPENFDLLYCSMDKDSNGKIDFEEFVYFYTNMEEDQRKWEALRVDINGKPPSTPSTMTIIGRVKAGVNVRNVNLNTLFQKFNGGGHPKAASATAKLEDESEAKRVLQDLVDELIDACLEQQLTVGDFMQSPVLSAKPSMTEKQVEDLFIRYDVRALPVVDDENRVIGLVSYKEVAAAKVRLLNKQEKRMRQMEMAVAEGKPIPEARPLESALKGWMKQHVQTVEASQTMAEVENILLEADVGCIPVVADNTKQLIGMVTRTDLLRQHRYYSSLHYHNKGFSDSIAARKPIIELRKKLKKFDIENE</sequence>
<comment type="cofactor">
    <cofactor evidence="1">
        <name>Mg(2+)</name>
        <dbReference type="ChEBI" id="CHEBI:18420"/>
    </cofactor>
</comment>
<feature type="region of interest" description="Disordered" evidence="10">
    <location>
        <begin position="62"/>
        <end position="84"/>
    </location>
</feature>
<dbReference type="InterPro" id="IPR046342">
    <property type="entry name" value="CBS_dom_sf"/>
</dbReference>
<evidence type="ECO:0000256" key="5">
    <source>
        <dbReference type="ARBA" id="ARBA00022741"/>
    </source>
</evidence>
<dbReference type="EMBL" id="JALLPB020000095">
    <property type="protein sequence ID" value="KAL3817704.1"/>
    <property type="molecule type" value="Genomic_DNA"/>
</dbReference>
<proteinExistence type="predicted"/>
<evidence type="ECO:0000256" key="4">
    <source>
        <dbReference type="ARBA" id="ARBA00022723"/>
    </source>
</evidence>
<keyword evidence="2" id="KW-0819">tRNA processing</keyword>
<feature type="domain" description="CBS" evidence="13">
    <location>
        <begin position="800"/>
        <end position="858"/>
    </location>
</feature>
<evidence type="ECO:0000256" key="1">
    <source>
        <dbReference type="ARBA" id="ARBA00001946"/>
    </source>
</evidence>
<accession>A0ABD3RZN5</accession>
<dbReference type="InterPro" id="IPR011992">
    <property type="entry name" value="EF-hand-dom_pair"/>
</dbReference>